<comment type="similarity">
    <text evidence="2">Belongs to the ABC-2 integral membrane protein family.</text>
</comment>
<evidence type="ECO:0000256" key="1">
    <source>
        <dbReference type="ARBA" id="ARBA00004429"/>
    </source>
</evidence>
<evidence type="ECO:0000256" key="2">
    <source>
        <dbReference type="ARBA" id="ARBA00007783"/>
    </source>
</evidence>
<keyword evidence="3" id="KW-0813">Transport</keyword>
<proteinExistence type="inferred from homology"/>
<comment type="caution">
    <text evidence="10">The sequence shown here is derived from an EMBL/GenBank/DDBJ whole genome shotgun (WGS) entry which is preliminary data.</text>
</comment>
<dbReference type="RefSeq" id="WP_379925153.1">
    <property type="nucleotide sequence ID" value="NZ_JBHTJI010000001.1"/>
</dbReference>
<feature type="transmembrane region" description="Helical" evidence="8">
    <location>
        <begin position="161"/>
        <end position="183"/>
    </location>
</feature>
<keyword evidence="5 8" id="KW-0812">Transmembrane</keyword>
<feature type="transmembrane region" description="Helical" evidence="8">
    <location>
        <begin position="195"/>
        <end position="212"/>
    </location>
</feature>
<accession>A0ABW3JGY8</accession>
<name>A0ABW3JGY8_9FLAO</name>
<protein>
    <submittedName>
        <fullName evidence="10">ABC transporter permease</fullName>
    </submittedName>
</protein>
<evidence type="ECO:0000256" key="4">
    <source>
        <dbReference type="ARBA" id="ARBA00022475"/>
    </source>
</evidence>
<reference evidence="11" key="1">
    <citation type="journal article" date="2019" name="Int. J. Syst. Evol. Microbiol.">
        <title>The Global Catalogue of Microorganisms (GCM) 10K type strain sequencing project: providing services to taxonomists for standard genome sequencing and annotation.</title>
        <authorList>
            <consortium name="The Broad Institute Genomics Platform"/>
            <consortium name="The Broad Institute Genome Sequencing Center for Infectious Disease"/>
            <person name="Wu L."/>
            <person name="Ma J."/>
        </authorList>
    </citation>
    <scope>NUCLEOTIDE SEQUENCE [LARGE SCALE GENOMIC DNA]</scope>
    <source>
        <strain evidence="11">CCUG 62414</strain>
    </source>
</reference>
<feature type="transmembrane region" description="Helical" evidence="8">
    <location>
        <begin position="248"/>
        <end position="270"/>
    </location>
</feature>
<dbReference type="EMBL" id="JBHTJI010000001">
    <property type="protein sequence ID" value="MFD0989574.1"/>
    <property type="molecule type" value="Genomic_DNA"/>
</dbReference>
<sequence length="281" mass="31906">MPLEIRVYSNSTKYSIKDILLKSIKGYKSSFHLAKQLAKRDVTSQHRQSIFGIFWVILPVVTNALVWIFLQSSGTIELTPTSIPYPLFALVGTAIWSIFGECLKMPMTTINGNKGIITKINFEKEALISLGLIKVGFNFLIKLAMILFFILYFQVIPASSMFLFFPFLLVVMLFFISIGIIISPIGILYNDVSRFIPIGLQFLMYITPVLYVEPKNGFMKTIMQLNPLSYIVTDIRNTLTGMPVENSIFWIGFLFVTLFLSVIAMVVYRVSMPIITERMSA</sequence>
<evidence type="ECO:0000256" key="7">
    <source>
        <dbReference type="ARBA" id="ARBA00023136"/>
    </source>
</evidence>
<organism evidence="10 11">
    <name type="scientific">Mariniflexile jejuense</name>
    <dbReference type="NCBI Taxonomy" id="1173582"/>
    <lineage>
        <taxon>Bacteria</taxon>
        <taxon>Pseudomonadati</taxon>
        <taxon>Bacteroidota</taxon>
        <taxon>Flavobacteriia</taxon>
        <taxon>Flavobacteriales</taxon>
        <taxon>Flavobacteriaceae</taxon>
        <taxon>Mariniflexile</taxon>
    </lineage>
</organism>
<dbReference type="Proteomes" id="UP001597061">
    <property type="component" value="Unassembled WGS sequence"/>
</dbReference>
<evidence type="ECO:0000256" key="8">
    <source>
        <dbReference type="SAM" id="Phobius"/>
    </source>
</evidence>
<keyword evidence="7 8" id="KW-0472">Membrane</keyword>
<feature type="transmembrane region" description="Helical" evidence="8">
    <location>
        <begin position="135"/>
        <end position="155"/>
    </location>
</feature>
<keyword evidence="4" id="KW-1003">Cell membrane</keyword>
<comment type="subcellular location">
    <subcellularLocation>
        <location evidence="1">Cell inner membrane</location>
        <topology evidence="1">Multi-pass membrane protein</topology>
    </subcellularLocation>
</comment>
<keyword evidence="6 8" id="KW-1133">Transmembrane helix</keyword>
<evidence type="ECO:0000256" key="3">
    <source>
        <dbReference type="ARBA" id="ARBA00022448"/>
    </source>
</evidence>
<evidence type="ECO:0000256" key="6">
    <source>
        <dbReference type="ARBA" id="ARBA00022989"/>
    </source>
</evidence>
<evidence type="ECO:0000259" key="9">
    <source>
        <dbReference type="Pfam" id="PF01061"/>
    </source>
</evidence>
<evidence type="ECO:0000256" key="5">
    <source>
        <dbReference type="ARBA" id="ARBA00022692"/>
    </source>
</evidence>
<feature type="transmembrane region" description="Helical" evidence="8">
    <location>
        <begin position="82"/>
        <end position="99"/>
    </location>
</feature>
<gene>
    <name evidence="10" type="ORF">ACFQ1R_05665</name>
</gene>
<dbReference type="InterPro" id="IPR013525">
    <property type="entry name" value="ABC2_TM"/>
</dbReference>
<evidence type="ECO:0000313" key="11">
    <source>
        <dbReference type="Proteomes" id="UP001597061"/>
    </source>
</evidence>
<evidence type="ECO:0000313" key="10">
    <source>
        <dbReference type="EMBL" id="MFD0989574.1"/>
    </source>
</evidence>
<dbReference type="PANTHER" id="PTHR30413:SF8">
    <property type="entry name" value="TRANSPORT PERMEASE PROTEIN"/>
    <property type="match status" value="1"/>
</dbReference>
<feature type="domain" description="ABC-2 type transporter transmembrane" evidence="9">
    <location>
        <begin position="35"/>
        <end position="237"/>
    </location>
</feature>
<dbReference type="Pfam" id="PF01061">
    <property type="entry name" value="ABC2_membrane"/>
    <property type="match status" value="1"/>
</dbReference>
<dbReference type="PANTHER" id="PTHR30413">
    <property type="entry name" value="INNER MEMBRANE TRANSPORT PERMEASE"/>
    <property type="match status" value="1"/>
</dbReference>
<keyword evidence="11" id="KW-1185">Reference proteome</keyword>
<feature type="transmembrane region" description="Helical" evidence="8">
    <location>
        <begin position="49"/>
        <end position="70"/>
    </location>
</feature>